<proteinExistence type="predicted"/>
<reference evidence="1 2" key="1">
    <citation type="submission" date="2022-03" db="EMBL/GenBank/DDBJ databases">
        <title>Complete genome analysis of Roseomonas KG 17.1 : a prolific producer of plant growth promoters.</title>
        <authorList>
            <person name="Saadouli I."/>
            <person name="Najjari A."/>
            <person name="Mosbah A."/>
            <person name="Ouzari H.I."/>
        </authorList>
    </citation>
    <scope>NUCLEOTIDE SEQUENCE [LARGE SCALE GENOMIC DNA]</scope>
    <source>
        <strain evidence="1 2">KG17-1</strain>
    </source>
</reference>
<accession>A0ABS9W8S3</accession>
<name>A0ABS9W8S3_9PROT</name>
<dbReference type="Proteomes" id="UP001201985">
    <property type="component" value="Unassembled WGS sequence"/>
</dbReference>
<evidence type="ECO:0000313" key="2">
    <source>
        <dbReference type="Proteomes" id="UP001201985"/>
    </source>
</evidence>
<evidence type="ECO:0000313" key="1">
    <source>
        <dbReference type="EMBL" id="MCI0755697.1"/>
    </source>
</evidence>
<dbReference type="EMBL" id="JALBUU010000044">
    <property type="protein sequence ID" value="MCI0755697.1"/>
    <property type="molecule type" value="Genomic_DNA"/>
</dbReference>
<organism evidence="1 2">
    <name type="scientific">Teichococcus vastitatis</name>
    <dbReference type="NCBI Taxonomy" id="2307076"/>
    <lineage>
        <taxon>Bacteria</taxon>
        <taxon>Pseudomonadati</taxon>
        <taxon>Pseudomonadota</taxon>
        <taxon>Alphaproteobacteria</taxon>
        <taxon>Acetobacterales</taxon>
        <taxon>Roseomonadaceae</taxon>
        <taxon>Roseomonas</taxon>
    </lineage>
</organism>
<keyword evidence="2" id="KW-1185">Reference proteome</keyword>
<sequence length="55" mass="6341">MLPSDYSPCDRLLQALPHNNLDRLRPQMTLVQHSLRQNLHEPEAPIATVYFLETG</sequence>
<dbReference type="RefSeq" id="WP_241793560.1">
    <property type="nucleotide sequence ID" value="NZ_JALBUU010000044.1"/>
</dbReference>
<gene>
    <name evidence="1" type="ORF">MON41_18620</name>
</gene>
<comment type="caution">
    <text evidence="1">The sequence shown here is derived from an EMBL/GenBank/DDBJ whole genome shotgun (WGS) entry which is preliminary data.</text>
</comment>
<protein>
    <submittedName>
        <fullName evidence="1">Uncharacterized protein</fullName>
    </submittedName>
</protein>